<sequence>MAEHNEEPHVLPSKRKQAAQDADAEATKKRQVESCTDEDASAVVEEITVNQRPSGGVEIDRKGKAIMEYDIGKGTLLNVDMDKKIVIVKVGEGLLEADMDEGIVKIGIGKGSMKFNVGEGKPIEDKLTEGVESFYEESDEDDESIIRSTYPPVKAKC</sequence>
<dbReference type="AlphaFoldDB" id="A0AAU9NJ70"/>
<proteinExistence type="predicted"/>
<feature type="region of interest" description="Disordered" evidence="1">
    <location>
        <begin position="1"/>
        <end position="40"/>
    </location>
</feature>
<dbReference type="Proteomes" id="UP001157418">
    <property type="component" value="Unassembled WGS sequence"/>
</dbReference>
<evidence type="ECO:0000313" key="3">
    <source>
        <dbReference type="Proteomes" id="UP001157418"/>
    </source>
</evidence>
<keyword evidence="3" id="KW-1185">Reference proteome</keyword>
<reference evidence="2 3" key="1">
    <citation type="submission" date="2022-01" db="EMBL/GenBank/DDBJ databases">
        <authorList>
            <person name="Xiong W."/>
            <person name="Schranz E."/>
        </authorList>
    </citation>
    <scope>NUCLEOTIDE SEQUENCE [LARGE SCALE GENOMIC DNA]</scope>
</reference>
<gene>
    <name evidence="2" type="ORF">LVIROSA_LOCUS24132</name>
</gene>
<comment type="caution">
    <text evidence="2">The sequence shown here is derived from an EMBL/GenBank/DDBJ whole genome shotgun (WGS) entry which is preliminary data.</text>
</comment>
<evidence type="ECO:0000313" key="2">
    <source>
        <dbReference type="EMBL" id="CAH1437838.1"/>
    </source>
</evidence>
<protein>
    <submittedName>
        <fullName evidence="2">Uncharacterized protein</fullName>
    </submittedName>
</protein>
<accession>A0AAU9NJ70</accession>
<dbReference type="EMBL" id="CAKMRJ010004445">
    <property type="protein sequence ID" value="CAH1437838.1"/>
    <property type="molecule type" value="Genomic_DNA"/>
</dbReference>
<organism evidence="2 3">
    <name type="scientific">Lactuca virosa</name>
    <dbReference type="NCBI Taxonomy" id="75947"/>
    <lineage>
        <taxon>Eukaryota</taxon>
        <taxon>Viridiplantae</taxon>
        <taxon>Streptophyta</taxon>
        <taxon>Embryophyta</taxon>
        <taxon>Tracheophyta</taxon>
        <taxon>Spermatophyta</taxon>
        <taxon>Magnoliopsida</taxon>
        <taxon>eudicotyledons</taxon>
        <taxon>Gunneridae</taxon>
        <taxon>Pentapetalae</taxon>
        <taxon>asterids</taxon>
        <taxon>campanulids</taxon>
        <taxon>Asterales</taxon>
        <taxon>Asteraceae</taxon>
        <taxon>Cichorioideae</taxon>
        <taxon>Cichorieae</taxon>
        <taxon>Lactucinae</taxon>
        <taxon>Lactuca</taxon>
    </lineage>
</organism>
<name>A0AAU9NJ70_9ASTR</name>
<evidence type="ECO:0000256" key="1">
    <source>
        <dbReference type="SAM" id="MobiDB-lite"/>
    </source>
</evidence>